<organism evidence="1 2">
    <name type="scientific">Campylobacter avium LMG 24591</name>
    <dbReference type="NCBI Taxonomy" id="522484"/>
    <lineage>
        <taxon>Bacteria</taxon>
        <taxon>Pseudomonadati</taxon>
        <taxon>Campylobacterota</taxon>
        <taxon>Epsilonproteobacteria</taxon>
        <taxon>Campylobacterales</taxon>
        <taxon>Campylobacteraceae</taxon>
        <taxon>Campylobacter</taxon>
    </lineage>
</organism>
<dbReference type="NCBIfam" id="TIGR03359">
    <property type="entry name" value="VI_chp_6"/>
    <property type="match status" value="1"/>
</dbReference>
<dbReference type="Pfam" id="PF05947">
    <property type="entry name" value="T6SS_TssF"/>
    <property type="match status" value="1"/>
</dbReference>
<gene>
    <name evidence="1" type="primary">tssF</name>
    <name evidence="1" type="ORF">CAV_0821</name>
</gene>
<proteinExistence type="predicted"/>
<name>A0A222MX51_9BACT</name>
<evidence type="ECO:0000313" key="2">
    <source>
        <dbReference type="Proteomes" id="UP000201169"/>
    </source>
</evidence>
<dbReference type="PANTHER" id="PTHR35370:SF1">
    <property type="entry name" value="TYPE VI SECRETION SYSTEM COMPONENT TSSF1"/>
    <property type="match status" value="1"/>
</dbReference>
<dbReference type="PANTHER" id="PTHR35370">
    <property type="entry name" value="CYTOPLASMIC PROTEIN-RELATED-RELATED"/>
    <property type="match status" value="1"/>
</dbReference>
<sequence>MNNNFLDYYLKNLHYIKSSASDFAKNFPKIASRLDISQFDCEDPFVERLLEGSAFLAARIDEGINSNFTNILESVLNSLSSKSLCPIPSCAILELDIKQDELDTCLEITRDEFFDFKLDFSSVLCRYRPMWQSFLYPFKIDKLQYVDKDLQTYAVAEDVKSLLILSLSTSLNLNENFDFIDFYINQTESNASLILSYLISNLDCVYLRQDDKIYSSKDAKVSLLALDEELRYLDSYAKELYSLLAFEEYFSYPNLFKFFRLKNLKELFKNLNSGGFELIFAFKKSSFDIKNIISTDSIKINYIALINLFKKRTNKSFFEPKFSYHIVPDTLNTNDYEVYDVESVNFYDDNTSLLFSAKPFYYTDNELALEQNYDYFSTHRKSKDLNSSNRSSYVGEDVFVSIAGEKYNEKIDKIYQFDADITCTNRDLPLFLKEGHSAIFTNKYIKEAILHSFPSKPKTSLLSSKDEWQRLNHIMINLSNILWQDSSNLLHIIRKIIKSYSTLALEEIERILNSILSIEVNTKNFRFIDDNNIFYEQGFSLDVLFSEQKMKDVGYFVFANVLWNFFRFFSPLNSHIEMNLYTEEQGFVKRWTTLDS</sequence>
<dbReference type="AlphaFoldDB" id="A0A222MX51"/>
<dbReference type="InterPro" id="IPR010272">
    <property type="entry name" value="T6SS_TssF"/>
</dbReference>
<dbReference type="Proteomes" id="UP000201169">
    <property type="component" value="Chromosome"/>
</dbReference>
<evidence type="ECO:0000313" key="1">
    <source>
        <dbReference type="EMBL" id="ASQ30485.1"/>
    </source>
</evidence>
<keyword evidence="2" id="KW-1185">Reference proteome</keyword>
<reference evidence="1 2" key="1">
    <citation type="submission" date="2017-07" db="EMBL/GenBank/DDBJ databases">
        <title>Analysis of two Campylobacter avium genomes and identification of a novel hippuricase gene.</title>
        <authorList>
            <person name="Miller W.G."/>
            <person name="Chapman M.H."/>
            <person name="Yee E."/>
            <person name="Revez J."/>
            <person name="Bono J.L."/>
            <person name="Rossi M."/>
        </authorList>
    </citation>
    <scope>NUCLEOTIDE SEQUENCE [LARGE SCALE GENOMIC DNA]</scope>
    <source>
        <strain evidence="1 2">LMG 24591</strain>
    </source>
</reference>
<dbReference type="OrthoDB" id="9763676at2"/>
<protein>
    <submittedName>
        <fullName evidence="1">Type VI secretion system protein</fullName>
    </submittedName>
</protein>
<dbReference type="EMBL" id="CP022347">
    <property type="protein sequence ID" value="ASQ30485.1"/>
    <property type="molecule type" value="Genomic_DNA"/>
</dbReference>
<dbReference type="KEGG" id="cavi:CAV_0821"/>
<dbReference type="RefSeq" id="WP_094325242.1">
    <property type="nucleotide sequence ID" value="NZ_CP022347.1"/>
</dbReference>
<accession>A0A222MX51</accession>